<evidence type="ECO:0000256" key="4">
    <source>
        <dbReference type="ARBA" id="ARBA00022729"/>
    </source>
</evidence>
<evidence type="ECO:0000256" key="2">
    <source>
        <dbReference type="ARBA" id="ARBA00006055"/>
    </source>
</evidence>
<dbReference type="InterPro" id="IPR018805">
    <property type="entry name" value="YJL171C/Tos1_C"/>
</dbReference>
<sequence length="289" mass="30473">MKRFVVVIAFAALLFIDNVFADMCAKGSKEISGNWFCQPVQAIQYSNVGSPGSYQQITNMNSQTGSCQSQTKSYSGPLAPLDEEVSLHFRGPINIKQVAAYTPSSAKTVKKARDTTVHQRAHQHVHNRYLKAERNLHGHNKRQEVTATIDGQVVSWVNHYLGPSPSSCIPPDMVTATIDGKVETWVNNWFGGGSAPTCTPSEAPAPAPPAAPTPQPAVNPPVAAKPNPAPAPAPVATPANAAPPPSTGSGISGSGQAYERIGYYDSASQTVDNLVFLGNHGGQGSGVFS</sequence>
<evidence type="ECO:0000313" key="12">
    <source>
        <dbReference type="EMBL" id="PMD20969.1"/>
    </source>
</evidence>
<evidence type="ECO:0000256" key="6">
    <source>
        <dbReference type="ARBA" id="ARBA00023295"/>
    </source>
</evidence>
<dbReference type="PANTHER" id="PTHR31737">
    <property type="entry name" value="PROTEIN TOS1"/>
    <property type="match status" value="1"/>
</dbReference>
<evidence type="ECO:0000259" key="11">
    <source>
        <dbReference type="Pfam" id="PF10290"/>
    </source>
</evidence>
<evidence type="ECO:0000256" key="3">
    <source>
        <dbReference type="ARBA" id="ARBA00012780"/>
    </source>
</evidence>
<evidence type="ECO:0000256" key="1">
    <source>
        <dbReference type="ARBA" id="ARBA00000382"/>
    </source>
</evidence>
<dbReference type="EMBL" id="KZ613483">
    <property type="protein sequence ID" value="PMD20969.1"/>
    <property type="molecule type" value="Genomic_DNA"/>
</dbReference>
<accession>A0A2J6Q3X0</accession>
<gene>
    <name evidence="12" type="ORF">NA56DRAFT_164004</name>
</gene>
<evidence type="ECO:0000313" key="13">
    <source>
        <dbReference type="Proteomes" id="UP000235672"/>
    </source>
</evidence>
<dbReference type="STRING" id="1745343.A0A2J6Q3X0"/>
<evidence type="ECO:0000256" key="8">
    <source>
        <dbReference type="SAM" id="MobiDB-lite"/>
    </source>
</evidence>
<keyword evidence="4 9" id="KW-0732">Signal</keyword>
<feature type="compositionally biased region" description="Pro residues" evidence="8">
    <location>
        <begin position="203"/>
        <end position="219"/>
    </location>
</feature>
<dbReference type="OrthoDB" id="118256at2759"/>
<evidence type="ECO:0000256" key="9">
    <source>
        <dbReference type="SAM" id="SignalP"/>
    </source>
</evidence>
<feature type="region of interest" description="Disordered" evidence="8">
    <location>
        <begin position="196"/>
        <end position="254"/>
    </location>
</feature>
<evidence type="ECO:0000259" key="10">
    <source>
        <dbReference type="Pfam" id="PF10287"/>
    </source>
</evidence>
<comment type="similarity">
    <text evidence="2">Belongs to the PGA52 family.</text>
</comment>
<feature type="signal peptide" evidence="9">
    <location>
        <begin position="1"/>
        <end position="21"/>
    </location>
</feature>
<dbReference type="InterPro" id="IPR018807">
    <property type="entry name" value="YJL171C/Tos1_N"/>
</dbReference>
<protein>
    <recommendedName>
        <fullName evidence="3">glucan endo-1,3-beta-D-glucosidase</fullName>
        <ecNumber evidence="3">3.2.1.39</ecNumber>
    </recommendedName>
</protein>
<feature type="compositionally biased region" description="Pro residues" evidence="8">
    <location>
        <begin position="227"/>
        <end position="246"/>
    </location>
</feature>
<reference evidence="12 13" key="1">
    <citation type="submission" date="2016-05" db="EMBL/GenBank/DDBJ databases">
        <title>A degradative enzymes factory behind the ericoid mycorrhizal symbiosis.</title>
        <authorList>
            <consortium name="DOE Joint Genome Institute"/>
            <person name="Martino E."/>
            <person name="Morin E."/>
            <person name="Grelet G."/>
            <person name="Kuo A."/>
            <person name="Kohler A."/>
            <person name="Daghino S."/>
            <person name="Barry K."/>
            <person name="Choi C."/>
            <person name="Cichocki N."/>
            <person name="Clum A."/>
            <person name="Copeland A."/>
            <person name="Hainaut M."/>
            <person name="Haridas S."/>
            <person name="Labutti K."/>
            <person name="Lindquist E."/>
            <person name="Lipzen A."/>
            <person name="Khouja H.-R."/>
            <person name="Murat C."/>
            <person name="Ohm R."/>
            <person name="Olson A."/>
            <person name="Spatafora J."/>
            <person name="Veneault-Fourrey C."/>
            <person name="Henrissat B."/>
            <person name="Grigoriev I."/>
            <person name="Martin F."/>
            <person name="Perotto S."/>
        </authorList>
    </citation>
    <scope>NUCLEOTIDE SEQUENCE [LARGE SCALE GENOMIC DNA]</scope>
    <source>
        <strain evidence="12 13">UAMH 7357</strain>
    </source>
</reference>
<dbReference type="GO" id="GO:0009277">
    <property type="term" value="C:fungal-type cell wall"/>
    <property type="evidence" value="ECO:0007669"/>
    <property type="project" value="TreeGrafter"/>
</dbReference>
<dbReference type="AlphaFoldDB" id="A0A2J6Q3X0"/>
<keyword evidence="5" id="KW-0378">Hydrolase</keyword>
<organism evidence="12 13">
    <name type="scientific">Hyaloscypha hepaticicola</name>
    <dbReference type="NCBI Taxonomy" id="2082293"/>
    <lineage>
        <taxon>Eukaryota</taxon>
        <taxon>Fungi</taxon>
        <taxon>Dikarya</taxon>
        <taxon>Ascomycota</taxon>
        <taxon>Pezizomycotina</taxon>
        <taxon>Leotiomycetes</taxon>
        <taxon>Helotiales</taxon>
        <taxon>Hyaloscyphaceae</taxon>
        <taxon>Hyaloscypha</taxon>
    </lineage>
</organism>
<evidence type="ECO:0000256" key="5">
    <source>
        <dbReference type="ARBA" id="ARBA00022801"/>
    </source>
</evidence>
<comment type="catalytic activity">
    <reaction evidence="1">
        <text>Hydrolysis of (1-&gt;3)-beta-D-glucosidic linkages in (1-&gt;3)-beta-D-glucans.</text>
        <dbReference type="EC" id="3.2.1.39"/>
    </reaction>
</comment>
<proteinExistence type="inferred from homology"/>
<dbReference type="EC" id="3.2.1.39" evidence="3"/>
<evidence type="ECO:0000256" key="7">
    <source>
        <dbReference type="ARBA" id="ARBA00023316"/>
    </source>
</evidence>
<keyword evidence="7" id="KW-0961">Cell wall biogenesis/degradation</keyword>
<keyword evidence="6" id="KW-0326">Glycosidase</keyword>
<feature type="chain" id="PRO_5014458448" description="glucan endo-1,3-beta-D-glucosidase" evidence="9">
    <location>
        <begin position="22"/>
        <end position="289"/>
    </location>
</feature>
<dbReference type="Pfam" id="PF10290">
    <property type="entry name" value="YJL171C_Tos1_N"/>
    <property type="match status" value="1"/>
</dbReference>
<keyword evidence="13" id="KW-1185">Reference proteome</keyword>
<name>A0A2J6Q3X0_9HELO</name>
<dbReference type="GO" id="GO:0071555">
    <property type="term" value="P:cell wall organization"/>
    <property type="evidence" value="ECO:0007669"/>
    <property type="project" value="UniProtKB-KW"/>
</dbReference>
<dbReference type="PANTHER" id="PTHR31737:SF2">
    <property type="entry name" value="PROTEIN TOS1"/>
    <property type="match status" value="1"/>
</dbReference>
<feature type="domain" description="Cell wall protein YJL171C/Tos1 C-terminal" evidence="10">
    <location>
        <begin position="257"/>
        <end position="289"/>
    </location>
</feature>
<dbReference type="GO" id="GO:0042973">
    <property type="term" value="F:glucan endo-1,3-beta-D-glucosidase activity"/>
    <property type="evidence" value="ECO:0007669"/>
    <property type="project" value="UniProtKB-EC"/>
</dbReference>
<dbReference type="Proteomes" id="UP000235672">
    <property type="component" value="Unassembled WGS sequence"/>
</dbReference>
<feature type="domain" description="Cell wall protein YJL171C/Tos1 N-terminal" evidence="11">
    <location>
        <begin position="41"/>
        <end position="103"/>
    </location>
</feature>
<dbReference type="Pfam" id="PF10287">
    <property type="entry name" value="YJL171C_Tos1_C"/>
    <property type="match status" value="1"/>
</dbReference>